<dbReference type="InterPro" id="IPR003343">
    <property type="entry name" value="Big_2"/>
</dbReference>
<evidence type="ECO:0000313" key="4">
    <source>
        <dbReference type="Proteomes" id="UP000647235"/>
    </source>
</evidence>
<keyword evidence="4" id="KW-1185">Reference proteome</keyword>
<comment type="caution">
    <text evidence="3">The sequence shown here is derived from an EMBL/GenBank/DDBJ whole genome shotgun (WGS) entry which is preliminary data.</text>
</comment>
<organism evidence="3 4">
    <name type="scientific">Dorea hominis</name>
    <dbReference type="NCBI Taxonomy" id="2763040"/>
    <lineage>
        <taxon>Bacteria</taxon>
        <taxon>Bacillati</taxon>
        <taxon>Bacillota</taxon>
        <taxon>Clostridia</taxon>
        <taxon>Lachnospirales</taxon>
        <taxon>Lachnospiraceae</taxon>
        <taxon>Dorea</taxon>
    </lineage>
</organism>
<protein>
    <submittedName>
        <fullName evidence="3">Ig-like domain-containing protein</fullName>
    </submittedName>
</protein>
<keyword evidence="1" id="KW-0732">Signal</keyword>
<name>A0ABR7EWP0_9FIRM</name>
<evidence type="ECO:0000313" key="3">
    <source>
        <dbReference type="EMBL" id="MBC5665769.1"/>
    </source>
</evidence>
<accession>A0ABR7EWP0</accession>
<gene>
    <name evidence="3" type="ORF">H8S07_10920</name>
</gene>
<dbReference type="InterPro" id="IPR008964">
    <property type="entry name" value="Invasin/intimin_cell_adhesion"/>
</dbReference>
<proteinExistence type="predicted"/>
<dbReference type="Gene3D" id="2.60.40.1080">
    <property type="match status" value="1"/>
</dbReference>
<evidence type="ECO:0000256" key="1">
    <source>
        <dbReference type="SAM" id="SignalP"/>
    </source>
</evidence>
<feature type="signal peptide" evidence="1">
    <location>
        <begin position="1"/>
        <end position="26"/>
    </location>
</feature>
<dbReference type="RefSeq" id="WP_021860747.1">
    <property type="nucleotide sequence ID" value="NZ_JACOOY010000014.1"/>
</dbReference>
<feature type="chain" id="PRO_5046934165" evidence="1">
    <location>
        <begin position="27"/>
        <end position="207"/>
    </location>
</feature>
<dbReference type="SUPFAM" id="SSF49373">
    <property type="entry name" value="Invasin/intimin cell-adhesion fragments"/>
    <property type="match status" value="1"/>
</dbReference>
<dbReference type="EMBL" id="JACOOY010000014">
    <property type="protein sequence ID" value="MBC5665769.1"/>
    <property type="molecule type" value="Genomic_DNA"/>
</dbReference>
<dbReference type="Pfam" id="PF02368">
    <property type="entry name" value="Big_2"/>
    <property type="match status" value="1"/>
</dbReference>
<reference evidence="3 4" key="1">
    <citation type="submission" date="2020-08" db="EMBL/GenBank/DDBJ databases">
        <title>Genome public.</title>
        <authorList>
            <person name="Liu C."/>
            <person name="Sun Q."/>
        </authorList>
    </citation>
    <scope>NUCLEOTIDE SEQUENCE [LARGE SCALE GENOMIC DNA]</scope>
    <source>
        <strain evidence="3 4">NSJ-36</strain>
    </source>
</reference>
<sequence>MKKKFTTLLVALLLTVLLPMPLPAQAADSDADVCTHDWSEWEVVKEATVFRTGTKERFCWYCDSIQTKTTPKIKAYAKIAPKSLTLYKGKSKKLKVSYGRGDSVKKWKSSNKKLASVTQTGKIKAKKNGKVKITVTLKSGKKATCKVRIITKKRKPKPKKTSGTVYWTPSGQVYHSTRSCPTLSRSRVVKSGSLASCPKKRPCKVCH</sequence>
<evidence type="ECO:0000259" key="2">
    <source>
        <dbReference type="SMART" id="SM00635"/>
    </source>
</evidence>
<dbReference type="Proteomes" id="UP000647235">
    <property type="component" value="Unassembled WGS sequence"/>
</dbReference>
<dbReference type="SMART" id="SM00635">
    <property type="entry name" value="BID_2"/>
    <property type="match status" value="1"/>
</dbReference>
<feature type="domain" description="BIG2" evidence="2">
    <location>
        <begin position="73"/>
        <end position="147"/>
    </location>
</feature>